<evidence type="ECO:0000259" key="2">
    <source>
        <dbReference type="PROSITE" id="PS51322"/>
    </source>
</evidence>
<dbReference type="Pfam" id="PF05743">
    <property type="entry name" value="UEV"/>
    <property type="match status" value="1"/>
</dbReference>
<dbReference type="GO" id="GO:0005634">
    <property type="term" value="C:nucleus"/>
    <property type="evidence" value="ECO:0007669"/>
    <property type="project" value="UniProtKB-ARBA"/>
</dbReference>
<sequence length="396" mass="44277">MEFDCEGVRRLLGKYKFRDLTVEELKNVNMYFPHFRYSMDTYVFKDTSQKDLLNFTGTIPVMYQGNTYNIPIRFWILDSHPFAPPICFLKPTANMEISVGKHVDAKGRIYLPYLQNWSHPKSVIVGLIKEMIAKFQEELPLYSVPSSNEAQQVDLLAYIAKITEDLSASAHSKVVIFTANSLGGFESYLHAVQSNVDMFRTLVPALGHYNQHAVFLVASQPVEIMSYVTWKLSTFPANRVIGIGCNLDSQRLQYIIMNVLKAQTSGKKVWVVGEQGENKVCSWSGPDGVMSHSSQAELSSRAMELLRVKGQRSWSVGLSVADLVDTIVNNKKKVHSVSTLAKGYYGLDNEVFLSLPCILGTSGVSEVKTTAGEDPMTETLQNSGSSIHNLQQQLKL</sequence>
<dbReference type="CDD" id="cd11685">
    <property type="entry name" value="UEV_TSG101-like"/>
    <property type="match status" value="1"/>
</dbReference>
<dbReference type="GO" id="GO:0004459">
    <property type="term" value="F:L-lactate dehydrogenase (NAD+) activity"/>
    <property type="evidence" value="ECO:0007669"/>
    <property type="project" value="TreeGrafter"/>
</dbReference>
<evidence type="ECO:0000313" key="3">
    <source>
        <dbReference type="Proteomes" id="UP001108280"/>
    </source>
</evidence>
<dbReference type="Pfam" id="PF02866">
    <property type="entry name" value="Ldh_1_C"/>
    <property type="match status" value="1"/>
</dbReference>
<dbReference type="GeneID" id="100751959"/>
<evidence type="ECO:0000256" key="1">
    <source>
        <dbReference type="RuleBase" id="RU003369"/>
    </source>
</evidence>
<gene>
    <name evidence="4" type="primary">Uevld</name>
</gene>
<keyword evidence="3" id="KW-1185">Reference proteome</keyword>
<comment type="similarity">
    <text evidence="1">Belongs to the LDH/MDH superfamily.</text>
</comment>
<proteinExistence type="inferred from homology"/>
<dbReference type="PANTHER" id="PTHR43128:SF33">
    <property type="entry name" value="UBIQUITIN-CONJUGATING ENZYME E2 VARIANT 3"/>
    <property type="match status" value="1"/>
</dbReference>
<dbReference type="Gene3D" id="3.10.110.10">
    <property type="entry name" value="Ubiquitin Conjugating Enzyme"/>
    <property type="match status" value="1"/>
</dbReference>
<accession>A0A9J7FV10</accession>
<dbReference type="SUPFAM" id="SSF54495">
    <property type="entry name" value="UBC-like"/>
    <property type="match status" value="1"/>
</dbReference>
<reference evidence="3" key="2">
    <citation type="journal article" date="2020" name="Biotechnol. Bioeng.">
        <title>Chromosome-scale scaffolds for the Chinese hamster reference genome assembly to facilitate the study of the CHO epigenome.</title>
        <authorList>
            <person name="Hilliard W."/>
            <person name="MacDonald M."/>
            <person name="Lee K.H."/>
        </authorList>
    </citation>
    <scope>NUCLEOTIDE SEQUENCE [LARGE SCALE GENOMIC DNA]</scope>
    <source>
        <strain evidence="3">17A/GY</strain>
    </source>
</reference>
<dbReference type="AlphaFoldDB" id="A0A9J7FV10"/>
<dbReference type="SUPFAM" id="SSF56327">
    <property type="entry name" value="LDH C-terminal domain-like"/>
    <property type="match status" value="1"/>
</dbReference>
<dbReference type="FunFam" id="3.10.110.10:FF:000040">
    <property type="entry name" value="tumor susceptibility gene 101 protein"/>
    <property type="match status" value="1"/>
</dbReference>
<reference evidence="3" key="1">
    <citation type="journal article" date="2018" name="Biotechnol. Bioeng.">
        <title>A reference genome of the Chinese hamster based on a hybrid assembly strategy.</title>
        <authorList>
            <person name="Rupp O."/>
            <person name="MacDonald M.L."/>
            <person name="Li S."/>
            <person name="Dhiman H."/>
            <person name="Polson S."/>
            <person name="Griep S."/>
            <person name="Heffner K."/>
            <person name="Hernandez I."/>
            <person name="Brinkrolf K."/>
            <person name="Jadhav V."/>
            <person name="Samoudi M."/>
            <person name="Hao H."/>
            <person name="Kingham B."/>
            <person name="Goesmann A."/>
            <person name="Betenbaugh M.J."/>
            <person name="Lewis N.E."/>
            <person name="Borth N."/>
            <person name="Lee K.H."/>
        </authorList>
    </citation>
    <scope>NUCLEOTIDE SEQUENCE [LARGE SCALE GENOMIC DNA]</scope>
    <source>
        <strain evidence="3">17A/GY</strain>
    </source>
</reference>
<dbReference type="GO" id="GO:0006355">
    <property type="term" value="P:regulation of DNA-templated transcription"/>
    <property type="evidence" value="ECO:0007669"/>
    <property type="project" value="UniProtKB-ARBA"/>
</dbReference>
<dbReference type="Gene3D" id="3.90.110.10">
    <property type="entry name" value="Lactate dehydrogenase/glycoside hydrolase, family 4, C-terminal"/>
    <property type="match status" value="1"/>
</dbReference>
<dbReference type="PRINTS" id="PR00086">
    <property type="entry name" value="LLDHDRGNASE"/>
</dbReference>
<dbReference type="OrthoDB" id="5405561at2759"/>
<dbReference type="GO" id="GO:0006089">
    <property type="term" value="P:lactate metabolic process"/>
    <property type="evidence" value="ECO:0007669"/>
    <property type="project" value="TreeGrafter"/>
</dbReference>
<dbReference type="InterPro" id="IPR015955">
    <property type="entry name" value="Lactate_DH/Glyco_Ohase_4_C"/>
</dbReference>
<dbReference type="InterPro" id="IPR022383">
    <property type="entry name" value="Lactate/malate_DH_C"/>
</dbReference>
<dbReference type="InterPro" id="IPR001236">
    <property type="entry name" value="Lactate/malate_DH_N"/>
</dbReference>
<reference evidence="4" key="3">
    <citation type="submission" date="2025-08" db="UniProtKB">
        <authorList>
            <consortium name="RefSeq"/>
        </authorList>
    </citation>
    <scope>IDENTIFICATION</scope>
    <source>
        <strain evidence="4">17A/GY</strain>
        <tissue evidence="4">Liver</tissue>
    </source>
</reference>
<dbReference type="CTD" id="55293"/>
<dbReference type="GO" id="GO:0005737">
    <property type="term" value="C:cytoplasm"/>
    <property type="evidence" value="ECO:0007669"/>
    <property type="project" value="UniProtKB-ARBA"/>
</dbReference>
<dbReference type="SUPFAM" id="SSF51735">
    <property type="entry name" value="NAD(P)-binding Rossmann-fold domains"/>
    <property type="match status" value="1"/>
</dbReference>
<dbReference type="GO" id="GO:0031982">
    <property type="term" value="C:vesicle"/>
    <property type="evidence" value="ECO:0007669"/>
    <property type="project" value="UniProtKB-ARBA"/>
</dbReference>
<dbReference type="InterPro" id="IPR036291">
    <property type="entry name" value="NAD(P)-bd_dom_sf"/>
</dbReference>
<dbReference type="RefSeq" id="XP_027266278.1">
    <property type="nucleotide sequence ID" value="XM_027410477.2"/>
</dbReference>
<dbReference type="GO" id="GO:0015031">
    <property type="term" value="P:protein transport"/>
    <property type="evidence" value="ECO:0007669"/>
    <property type="project" value="InterPro"/>
</dbReference>
<name>A0A9J7FV10_CRIGR</name>
<dbReference type="Proteomes" id="UP001108280">
    <property type="component" value="Chromosome 3"/>
</dbReference>
<dbReference type="InterPro" id="IPR008883">
    <property type="entry name" value="UEV_N"/>
</dbReference>
<protein>
    <submittedName>
        <fullName evidence="4">Ubiquitin-conjugating enzyme E2 variant 3 isoform X3</fullName>
    </submittedName>
</protein>
<dbReference type="Gene3D" id="3.40.50.720">
    <property type="entry name" value="NAD(P)-binding Rossmann-like Domain"/>
    <property type="match status" value="1"/>
</dbReference>
<dbReference type="RefSeq" id="XP_016834637.1">
    <property type="nucleotide sequence ID" value="XM_016979148.2"/>
</dbReference>
<feature type="domain" description="UEV" evidence="2">
    <location>
        <begin position="2"/>
        <end position="145"/>
    </location>
</feature>
<organism evidence="3 4">
    <name type="scientific">Cricetulus griseus</name>
    <name type="common">Chinese hamster</name>
    <name type="synonym">Cricetulus barabensis griseus</name>
    <dbReference type="NCBI Taxonomy" id="10029"/>
    <lineage>
        <taxon>Eukaryota</taxon>
        <taxon>Metazoa</taxon>
        <taxon>Chordata</taxon>
        <taxon>Craniata</taxon>
        <taxon>Vertebrata</taxon>
        <taxon>Euteleostomi</taxon>
        <taxon>Mammalia</taxon>
        <taxon>Eutheria</taxon>
        <taxon>Euarchontoglires</taxon>
        <taxon>Glires</taxon>
        <taxon>Rodentia</taxon>
        <taxon>Myomorpha</taxon>
        <taxon>Muroidea</taxon>
        <taxon>Cricetidae</taxon>
        <taxon>Cricetinae</taxon>
        <taxon>Cricetulus</taxon>
    </lineage>
</organism>
<dbReference type="InterPro" id="IPR016135">
    <property type="entry name" value="UBQ-conjugating_enzyme/RWD"/>
</dbReference>
<dbReference type="InterPro" id="IPR001557">
    <property type="entry name" value="L-lactate/malate_DH"/>
</dbReference>
<evidence type="ECO:0000313" key="4">
    <source>
        <dbReference type="RefSeq" id="XP_027266278.1"/>
    </source>
</evidence>
<dbReference type="Pfam" id="PF00056">
    <property type="entry name" value="Ldh_1_N"/>
    <property type="match status" value="1"/>
</dbReference>
<dbReference type="PANTHER" id="PTHR43128">
    <property type="entry name" value="L-2-HYDROXYCARBOXYLATE DEHYDROGENASE (NAD(P)(+))"/>
    <property type="match status" value="1"/>
</dbReference>
<dbReference type="PROSITE" id="PS51322">
    <property type="entry name" value="UEV"/>
    <property type="match status" value="1"/>
</dbReference>
<keyword evidence="1" id="KW-0560">Oxidoreductase</keyword>